<organism evidence="1 2">
    <name type="scientific">Lottia gigantea</name>
    <name type="common">Giant owl limpet</name>
    <dbReference type="NCBI Taxonomy" id="225164"/>
    <lineage>
        <taxon>Eukaryota</taxon>
        <taxon>Metazoa</taxon>
        <taxon>Spiralia</taxon>
        <taxon>Lophotrochozoa</taxon>
        <taxon>Mollusca</taxon>
        <taxon>Gastropoda</taxon>
        <taxon>Patellogastropoda</taxon>
        <taxon>Lottioidea</taxon>
        <taxon>Lottiidae</taxon>
        <taxon>Lottia</taxon>
    </lineage>
</organism>
<dbReference type="AlphaFoldDB" id="V3ZQL6"/>
<dbReference type="CTD" id="20235880"/>
<sequence>MDVIMLHLGSNDLCKSCQKHNQRNNFVTCSQNFRKPISPDHAASQDNTESVKKELDLGKEILVDEFLAVFKQANNSMITLIQNTVDNPETPISGRFLLETEYLL</sequence>
<dbReference type="KEGG" id="lgi:LOTGIDRAFT_153153"/>
<dbReference type="HOGENOM" id="CLU_2253071_0_0_1"/>
<dbReference type="EMBL" id="KB201890">
    <property type="protein sequence ID" value="ESO93698.1"/>
    <property type="molecule type" value="Genomic_DNA"/>
</dbReference>
<name>V3ZQL6_LOTGI</name>
<dbReference type="Proteomes" id="UP000030746">
    <property type="component" value="Unassembled WGS sequence"/>
</dbReference>
<keyword evidence="2" id="KW-1185">Reference proteome</keyword>
<dbReference type="GeneID" id="20235880"/>
<reference evidence="1 2" key="1">
    <citation type="journal article" date="2013" name="Nature">
        <title>Insights into bilaterian evolution from three spiralian genomes.</title>
        <authorList>
            <person name="Simakov O."/>
            <person name="Marletaz F."/>
            <person name="Cho S.J."/>
            <person name="Edsinger-Gonzales E."/>
            <person name="Havlak P."/>
            <person name="Hellsten U."/>
            <person name="Kuo D.H."/>
            <person name="Larsson T."/>
            <person name="Lv J."/>
            <person name="Arendt D."/>
            <person name="Savage R."/>
            <person name="Osoegawa K."/>
            <person name="de Jong P."/>
            <person name="Grimwood J."/>
            <person name="Chapman J.A."/>
            <person name="Shapiro H."/>
            <person name="Aerts A."/>
            <person name="Otillar R.P."/>
            <person name="Terry A.Y."/>
            <person name="Boore J.L."/>
            <person name="Grigoriev I.V."/>
            <person name="Lindberg D.R."/>
            <person name="Seaver E.C."/>
            <person name="Weisblat D.A."/>
            <person name="Putnam N.H."/>
            <person name="Rokhsar D.S."/>
        </authorList>
    </citation>
    <scope>NUCLEOTIDE SEQUENCE [LARGE SCALE GENOMIC DNA]</scope>
</reference>
<evidence type="ECO:0000313" key="2">
    <source>
        <dbReference type="Proteomes" id="UP000030746"/>
    </source>
</evidence>
<dbReference type="RefSeq" id="XP_009055332.1">
    <property type="nucleotide sequence ID" value="XM_009057084.1"/>
</dbReference>
<protein>
    <submittedName>
        <fullName evidence="1">Uncharacterized protein</fullName>
    </submittedName>
</protein>
<evidence type="ECO:0000313" key="1">
    <source>
        <dbReference type="EMBL" id="ESO93698.1"/>
    </source>
</evidence>
<accession>V3ZQL6</accession>
<gene>
    <name evidence="1" type="ORF">LOTGIDRAFT_153153</name>
</gene>
<proteinExistence type="predicted"/>